<organism evidence="1 2">
    <name type="scientific">Zunongwangia mangrovi</name>
    <dbReference type="NCBI Taxonomy" id="1334022"/>
    <lineage>
        <taxon>Bacteria</taxon>
        <taxon>Pseudomonadati</taxon>
        <taxon>Bacteroidota</taxon>
        <taxon>Flavobacteriia</taxon>
        <taxon>Flavobacteriales</taxon>
        <taxon>Flavobacteriaceae</taxon>
        <taxon>Zunongwangia</taxon>
    </lineage>
</organism>
<sequence>MEEKAGLQCSRKELYDKVWNKPLTKIAKEYDISYSKLRETCKTQNIPLPPNGYWMKLKYAKPTNQKPLIGNHKAEIRIAPNLPKLDKNKLLEKLKVPKKLPKKLDPIVAATKTYLENGNKPPRTIHAYMERNDHGTISCSVNKTQESRALRLLNTLVLELKALGYNFKFNYYSCFLIMKGLEFEMSIREKYKRVPREKPSWEGQTDLIPTGFLLIHFKHRYSSERVFHDTKTITLEERLPRILQILQNWSEKEYAEHLQHLEWSKAQEEKEKQEKLFREKRDHEVERFEEFIKQSNRWEFVQRLRVFVKEYENKLANIDTLTSDQQDFIDFAKRKIDWLDPTVSIEDELFEDVNPNRFLDQK</sequence>
<dbReference type="RefSeq" id="WP_092539771.1">
    <property type="nucleotide sequence ID" value="NZ_FOKV01000001.1"/>
</dbReference>
<dbReference type="Proteomes" id="UP000199438">
    <property type="component" value="Unassembled WGS sequence"/>
</dbReference>
<dbReference type="OrthoDB" id="9777694at2"/>
<dbReference type="EMBL" id="FOKV01000001">
    <property type="protein sequence ID" value="SFB75723.1"/>
    <property type="molecule type" value="Genomic_DNA"/>
</dbReference>
<protein>
    <submittedName>
        <fullName evidence="1">Uncharacterized protein</fullName>
    </submittedName>
</protein>
<evidence type="ECO:0000313" key="2">
    <source>
        <dbReference type="Proteomes" id="UP000199438"/>
    </source>
</evidence>
<evidence type="ECO:0000313" key="1">
    <source>
        <dbReference type="EMBL" id="SFB75723.1"/>
    </source>
</evidence>
<name>A0A1I1DT28_9FLAO</name>
<dbReference type="STRING" id="1334022.SAMN04487907_101463"/>
<reference evidence="2" key="1">
    <citation type="submission" date="2016-10" db="EMBL/GenBank/DDBJ databases">
        <authorList>
            <person name="Varghese N."/>
            <person name="Submissions S."/>
        </authorList>
    </citation>
    <scope>NUCLEOTIDE SEQUENCE [LARGE SCALE GENOMIC DNA]</scope>
    <source>
        <strain evidence="2">DSM 24499</strain>
    </source>
</reference>
<keyword evidence="2" id="KW-1185">Reference proteome</keyword>
<proteinExistence type="predicted"/>
<accession>A0A1I1DT28</accession>
<gene>
    <name evidence="1" type="ORF">SAMN04487907_101463</name>
</gene>
<dbReference type="AlphaFoldDB" id="A0A1I1DT28"/>